<comment type="caution">
    <text evidence="2">The sequence shown here is derived from an EMBL/GenBank/DDBJ whole genome shotgun (WGS) entry which is preliminary data.</text>
</comment>
<evidence type="ECO:0000313" key="3">
    <source>
        <dbReference type="Proteomes" id="UP001642484"/>
    </source>
</evidence>
<gene>
    <name evidence="2" type="ORF">CCMP2556_LOCUS31215</name>
</gene>
<organism evidence="2 3">
    <name type="scientific">Durusdinium trenchii</name>
    <dbReference type="NCBI Taxonomy" id="1381693"/>
    <lineage>
        <taxon>Eukaryota</taxon>
        <taxon>Sar</taxon>
        <taxon>Alveolata</taxon>
        <taxon>Dinophyceae</taxon>
        <taxon>Suessiales</taxon>
        <taxon>Symbiodiniaceae</taxon>
        <taxon>Durusdinium</taxon>
    </lineage>
</organism>
<feature type="compositionally biased region" description="Low complexity" evidence="1">
    <location>
        <begin position="465"/>
        <end position="481"/>
    </location>
</feature>
<dbReference type="EMBL" id="CAXAMN010021806">
    <property type="protein sequence ID" value="CAK9063518.1"/>
    <property type="molecule type" value="Genomic_DNA"/>
</dbReference>
<accession>A0ABP0NJ54</accession>
<reference evidence="2 3" key="1">
    <citation type="submission" date="2024-02" db="EMBL/GenBank/DDBJ databases">
        <authorList>
            <person name="Chen Y."/>
            <person name="Shah S."/>
            <person name="Dougan E. K."/>
            <person name="Thang M."/>
            <person name="Chan C."/>
        </authorList>
    </citation>
    <scope>NUCLEOTIDE SEQUENCE [LARGE SCALE GENOMIC DNA]</scope>
</reference>
<feature type="region of interest" description="Disordered" evidence="1">
    <location>
        <begin position="423"/>
        <end position="442"/>
    </location>
</feature>
<feature type="compositionally biased region" description="Low complexity" evidence="1">
    <location>
        <begin position="302"/>
        <end position="318"/>
    </location>
</feature>
<feature type="region of interest" description="Disordered" evidence="1">
    <location>
        <begin position="302"/>
        <end position="331"/>
    </location>
</feature>
<dbReference type="Proteomes" id="UP001642484">
    <property type="component" value="Unassembled WGS sequence"/>
</dbReference>
<evidence type="ECO:0000256" key="1">
    <source>
        <dbReference type="SAM" id="MobiDB-lite"/>
    </source>
</evidence>
<feature type="compositionally biased region" description="Basic and acidic residues" evidence="1">
    <location>
        <begin position="425"/>
        <end position="442"/>
    </location>
</feature>
<keyword evidence="3" id="KW-1185">Reference proteome</keyword>
<feature type="compositionally biased region" description="Low complexity" evidence="1">
    <location>
        <begin position="220"/>
        <end position="238"/>
    </location>
</feature>
<evidence type="ECO:0000313" key="2">
    <source>
        <dbReference type="EMBL" id="CAK9063518.1"/>
    </source>
</evidence>
<protein>
    <submittedName>
        <fullName evidence="2">Uncharacterized protein</fullName>
    </submittedName>
</protein>
<proteinExistence type="predicted"/>
<sequence>MDMFQRSVPVAFTGVLYVFRNDFWVSSQEALNITHFDWEQMNHGPKTWNELSNIAAPLPGSLQAEAVASLYSKIGKDLAPMMGKPLSAQKQAELVTAAAKKEEKQDAHKNPEWKKIWVKAECAKAAYNKNVNPNFSGDFDPAAAQAAVAAFSACNGDQMPPGGATIDPAAVKEIYDTVVNNPGLSANETATAVAKIIANPAKLTGRDARIAKKVNKQSLAEATPPAVENPPAENPQAATDEQNLEIDQLAKVVQSAPPATGQMQALSALKALKAKASADGSASGTEASGLLSSLGAKSIPAAVSATPPAPTLPASAEMEAPEPPQPAAAEAAPATQIPLLKMPKAQGFGLLGKLKAKHNPAAAAPPTPPAPTSAETEAPKPPQPAAPSMSKIVAAMKAKAPNAPAAATTLATKDVEEPITAAMARDAKTSKEVPEISSDDKVKAAKDLKALKEKRAKAAKHKAEAVAAPAAPAAPAAAAPEATDEETEPSAKLQEAAAEHPELREALLKMKAMHNQFPGQDVDKLIAKLPDALAAEGAEDAPKETVI</sequence>
<feature type="region of interest" description="Disordered" evidence="1">
    <location>
        <begin position="356"/>
        <end position="388"/>
    </location>
</feature>
<name>A0ABP0NJ54_9DINO</name>
<feature type="region of interest" description="Disordered" evidence="1">
    <location>
        <begin position="216"/>
        <end position="238"/>
    </location>
</feature>
<feature type="region of interest" description="Disordered" evidence="1">
    <location>
        <begin position="453"/>
        <end position="500"/>
    </location>
</feature>